<dbReference type="AlphaFoldDB" id="A0A8X7BP66"/>
<comment type="caution">
    <text evidence="1">The sequence shown here is derived from an EMBL/GenBank/DDBJ whole genome shotgun (WGS) entry which is preliminary data.</text>
</comment>
<gene>
    <name evidence="1" type="ORF">TNIN_473401</name>
</gene>
<name>A0A8X7BP66_9ARAC</name>
<evidence type="ECO:0000313" key="2">
    <source>
        <dbReference type="Proteomes" id="UP000886998"/>
    </source>
</evidence>
<organism evidence="1 2">
    <name type="scientific">Trichonephila inaurata madagascariensis</name>
    <dbReference type="NCBI Taxonomy" id="2747483"/>
    <lineage>
        <taxon>Eukaryota</taxon>
        <taxon>Metazoa</taxon>
        <taxon>Ecdysozoa</taxon>
        <taxon>Arthropoda</taxon>
        <taxon>Chelicerata</taxon>
        <taxon>Arachnida</taxon>
        <taxon>Araneae</taxon>
        <taxon>Araneomorphae</taxon>
        <taxon>Entelegynae</taxon>
        <taxon>Araneoidea</taxon>
        <taxon>Nephilidae</taxon>
        <taxon>Trichonephila</taxon>
        <taxon>Trichonephila inaurata</taxon>
    </lineage>
</organism>
<feature type="non-terminal residue" evidence="1">
    <location>
        <position position="1"/>
    </location>
</feature>
<protein>
    <submittedName>
        <fullName evidence="1">Uncharacterized protein</fullName>
    </submittedName>
</protein>
<dbReference type="EMBL" id="BMAV01001380">
    <property type="protein sequence ID" value="GFY39436.1"/>
    <property type="molecule type" value="Genomic_DNA"/>
</dbReference>
<evidence type="ECO:0000313" key="1">
    <source>
        <dbReference type="EMBL" id="GFY39436.1"/>
    </source>
</evidence>
<reference evidence="1" key="1">
    <citation type="submission" date="2020-08" db="EMBL/GenBank/DDBJ databases">
        <title>Multicomponent nature underlies the extraordinary mechanical properties of spider dragline silk.</title>
        <authorList>
            <person name="Kono N."/>
            <person name="Nakamura H."/>
            <person name="Mori M."/>
            <person name="Yoshida Y."/>
            <person name="Ohtoshi R."/>
            <person name="Malay A.D."/>
            <person name="Moran D.A.P."/>
            <person name="Tomita M."/>
            <person name="Numata K."/>
            <person name="Arakawa K."/>
        </authorList>
    </citation>
    <scope>NUCLEOTIDE SEQUENCE</scope>
</reference>
<proteinExistence type="predicted"/>
<dbReference type="Proteomes" id="UP000886998">
    <property type="component" value="Unassembled WGS sequence"/>
</dbReference>
<accession>A0A8X7BP66</accession>
<keyword evidence="2" id="KW-1185">Reference proteome</keyword>
<sequence length="121" mass="14123">HLESIPREKKTETVIPTFLVTLILHVEEPPNIRSRSTWYLPPSVRTGEDETLRIQEKFPRIVGLLAGSSRSWLFLKPRPGGDQIVFLFYRKSILTYCTMLEMDADEIAKLVRRCIAEWLYC</sequence>